<accession>A0A0A9BVN5</accession>
<reference evidence="1" key="1">
    <citation type="submission" date="2014-09" db="EMBL/GenBank/DDBJ databases">
        <authorList>
            <person name="Magalhaes I.L.F."/>
            <person name="Oliveira U."/>
            <person name="Santos F.R."/>
            <person name="Vidigal T.H.D.A."/>
            <person name="Brescovit A.D."/>
            <person name="Santos A.J."/>
        </authorList>
    </citation>
    <scope>NUCLEOTIDE SEQUENCE</scope>
    <source>
        <tissue evidence="1">Shoot tissue taken approximately 20 cm above the soil surface</tissue>
    </source>
</reference>
<evidence type="ECO:0000313" key="1">
    <source>
        <dbReference type="EMBL" id="JAD65220.1"/>
    </source>
</evidence>
<name>A0A0A9BVN5_ARUDO</name>
<organism evidence="1">
    <name type="scientific">Arundo donax</name>
    <name type="common">Giant reed</name>
    <name type="synonym">Donax arundinaceus</name>
    <dbReference type="NCBI Taxonomy" id="35708"/>
    <lineage>
        <taxon>Eukaryota</taxon>
        <taxon>Viridiplantae</taxon>
        <taxon>Streptophyta</taxon>
        <taxon>Embryophyta</taxon>
        <taxon>Tracheophyta</taxon>
        <taxon>Spermatophyta</taxon>
        <taxon>Magnoliopsida</taxon>
        <taxon>Liliopsida</taxon>
        <taxon>Poales</taxon>
        <taxon>Poaceae</taxon>
        <taxon>PACMAD clade</taxon>
        <taxon>Arundinoideae</taxon>
        <taxon>Arundineae</taxon>
        <taxon>Arundo</taxon>
    </lineage>
</organism>
<dbReference type="AlphaFoldDB" id="A0A0A9BVN5"/>
<protein>
    <submittedName>
        <fullName evidence="1">Uncharacterized protein</fullName>
    </submittedName>
</protein>
<reference evidence="1" key="2">
    <citation type="journal article" date="2015" name="Data Brief">
        <title>Shoot transcriptome of the giant reed, Arundo donax.</title>
        <authorList>
            <person name="Barrero R.A."/>
            <person name="Guerrero F.D."/>
            <person name="Moolhuijzen P."/>
            <person name="Goolsby J.A."/>
            <person name="Tidwell J."/>
            <person name="Bellgard S.E."/>
            <person name="Bellgard M.I."/>
        </authorList>
    </citation>
    <scope>NUCLEOTIDE SEQUENCE</scope>
    <source>
        <tissue evidence="1">Shoot tissue taken approximately 20 cm above the soil surface</tissue>
    </source>
</reference>
<proteinExistence type="predicted"/>
<dbReference type="EMBL" id="GBRH01232675">
    <property type="protein sequence ID" value="JAD65220.1"/>
    <property type="molecule type" value="Transcribed_RNA"/>
</dbReference>
<sequence length="42" mass="4747">MALLVNTMINNTNQIYIVLMLVTLCETMLHVPTKIDSPLSWA</sequence>